<dbReference type="GO" id="GO:0005576">
    <property type="term" value="C:extracellular region"/>
    <property type="evidence" value="ECO:0007669"/>
    <property type="project" value="UniProtKB-SubCell"/>
</dbReference>
<dbReference type="Pfam" id="PF13229">
    <property type="entry name" value="Beta_helix"/>
    <property type="match status" value="1"/>
</dbReference>
<dbReference type="Gene3D" id="2.60.40.1180">
    <property type="entry name" value="Golgi alpha-mannosidase II"/>
    <property type="match status" value="1"/>
</dbReference>
<dbReference type="InterPro" id="IPR011459">
    <property type="entry name" value="DUF1565"/>
</dbReference>
<dbReference type="InterPro" id="IPR012334">
    <property type="entry name" value="Pectin_lyas_fold"/>
</dbReference>
<dbReference type="STRING" id="1796616.A4V09_13700"/>
<dbReference type="SUPFAM" id="SSF51126">
    <property type="entry name" value="Pectin lyase-like"/>
    <property type="match status" value="1"/>
</dbReference>
<reference evidence="7" key="1">
    <citation type="submission" date="2017-04" db="EMBL/GenBank/DDBJ databases">
        <title>Complete Genome Sequences of Twelve Strains of a Stable Defined Moderately Diverse Mouse Microbiota 2 (sDMDMm2).</title>
        <authorList>
            <person name="Uchimura Y."/>
            <person name="Wyss M."/>
            <person name="Brugiroux S."/>
            <person name="Limenitakis J.P."/>
            <person name="Stecher B."/>
            <person name="McCoy K.D."/>
            <person name="Macpherson A.J."/>
        </authorList>
    </citation>
    <scope>NUCLEOTIDE SEQUENCE</scope>
    <source>
        <strain evidence="7">YL58</strain>
    </source>
</reference>
<dbReference type="AlphaFoldDB" id="A0A1C7ICT2"/>
<gene>
    <name evidence="7" type="ORF">A4V09_13700</name>
</gene>
<evidence type="ECO:0000256" key="1">
    <source>
        <dbReference type="ARBA" id="ARBA00004613"/>
    </source>
</evidence>
<dbReference type="InterPro" id="IPR039448">
    <property type="entry name" value="Beta_helix"/>
</dbReference>
<accession>A0A1C7ICT2</accession>
<evidence type="ECO:0000256" key="3">
    <source>
        <dbReference type="ARBA" id="ARBA00022729"/>
    </source>
</evidence>
<dbReference type="Gene3D" id="2.160.20.10">
    <property type="entry name" value="Single-stranded right-handed beta-helix, Pectin lyase-like"/>
    <property type="match status" value="1"/>
</dbReference>
<protein>
    <recommendedName>
        <fullName evidence="9">Parallel beta helix pectate lyase-like protein</fullName>
    </recommendedName>
</protein>
<comment type="subcellular location">
    <subcellularLocation>
        <location evidence="1">Secreted</location>
    </subcellularLocation>
</comment>
<keyword evidence="3" id="KW-0732">Signal</keyword>
<evidence type="ECO:0000313" key="8">
    <source>
        <dbReference type="Proteomes" id="UP000092574"/>
    </source>
</evidence>
<evidence type="ECO:0000259" key="5">
    <source>
        <dbReference type="Pfam" id="PF13229"/>
    </source>
</evidence>
<dbReference type="GO" id="GO:0016837">
    <property type="term" value="F:carbon-oxygen lyase activity, acting on polysaccharides"/>
    <property type="evidence" value="ECO:0007669"/>
    <property type="project" value="TreeGrafter"/>
</dbReference>
<dbReference type="InterPro" id="IPR011050">
    <property type="entry name" value="Pectin_lyase_fold/virulence"/>
</dbReference>
<dbReference type="InterPro" id="IPR013780">
    <property type="entry name" value="Glyco_hydro_b"/>
</dbReference>
<proteinExistence type="predicted"/>
<feature type="domain" description="Right handed beta helix" evidence="5">
    <location>
        <begin position="313"/>
        <end position="425"/>
    </location>
</feature>
<dbReference type="Pfam" id="PF21258">
    <property type="entry name" value="Glyco_hydro_120_ins"/>
    <property type="match status" value="1"/>
</dbReference>
<dbReference type="EMBL" id="CP015405">
    <property type="protein sequence ID" value="ANU76724.1"/>
    <property type="molecule type" value="Genomic_DNA"/>
</dbReference>
<evidence type="ECO:0000256" key="2">
    <source>
        <dbReference type="ARBA" id="ARBA00022525"/>
    </source>
</evidence>
<evidence type="ECO:0000259" key="6">
    <source>
        <dbReference type="Pfam" id="PF21258"/>
    </source>
</evidence>
<dbReference type="Pfam" id="PF07602">
    <property type="entry name" value="DUF1565"/>
    <property type="match status" value="1"/>
</dbReference>
<dbReference type="PANTHER" id="PTHR40088">
    <property type="entry name" value="PECTATE LYASE (EUROFUNG)"/>
    <property type="match status" value="1"/>
</dbReference>
<dbReference type="PANTHER" id="PTHR40088:SF2">
    <property type="entry name" value="SECRETED SUGAR HYDROLASE"/>
    <property type="match status" value="1"/>
</dbReference>
<dbReference type="InterPro" id="IPR049169">
    <property type="entry name" value="Glyco_hydro_120_ins"/>
</dbReference>
<dbReference type="OrthoDB" id="9765222at2"/>
<feature type="domain" description="DUF1565" evidence="4">
    <location>
        <begin position="9"/>
        <end position="48"/>
    </location>
</feature>
<evidence type="ECO:0000313" key="7">
    <source>
        <dbReference type="EMBL" id="ANU76724.1"/>
    </source>
</evidence>
<name>A0A1C7ICT2_9FIRM</name>
<organism evidence="7 8">
    <name type="scientific">Blautia pseudococcoides</name>
    <dbReference type="NCBI Taxonomy" id="1796616"/>
    <lineage>
        <taxon>Bacteria</taxon>
        <taxon>Bacillati</taxon>
        <taxon>Bacillota</taxon>
        <taxon>Clostridia</taxon>
        <taxon>Lachnospirales</taxon>
        <taxon>Lachnospiraceae</taxon>
        <taxon>Blautia</taxon>
    </lineage>
</organism>
<evidence type="ECO:0000259" key="4">
    <source>
        <dbReference type="Pfam" id="PF07602"/>
    </source>
</evidence>
<dbReference type="RefSeq" id="WP_065542882.1">
    <property type="nucleotide sequence ID" value="NZ_CP015405.2"/>
</dbReference>
<keyword evidence="2" id="KW-0964">Secreted</keyword>
<dbReference type="Proteomes" id="UP000092574">
    <property type="component" value="Chromosome"/>
</dbReference>
<sequence length="647" mass="73023">MNREYHVAVTGCDHGEGTKEAPFRTISKAAKTAETGDKIIVHEGEYREWVKPEHSGYSNISRIVYEAAQGEKVVIKGSERIQNWENIEGTVWKAVVPNTLFGDYNPYKEPLWGDWFIYPDDNSVHAGDVYLNGKSFYEAKSLDEVKNPQIRTEGYNPPWTKHPEPIKDKAWTIHQWYAETDHENTYIYANFQGADPNKELAEINVRKCCFYPEKTGMDYITVRGFEMAQAACPWTPPTADQPGLLGANWSKGWIMENNIIHDAKCSGISIGKEASTGHNHCTRRHRKPGYQYQMEAVFRALKIGWSKEKIGSHIIRGNIIYDCGQNGIVGHMGCVFSQIYNNHIYNIAVKHEYFGYEIAGIKLHAAIDVQIRNNNIHDCTLGTWLDWQAQGTRVSKNLFYNNDRDLMVEVTHGPYMVDNNIFASAYNFDNIAQGGAYVHNLCCGTMRREDVLNRSTPYHFPHSTEVAGTTPVYGGDDRLYNNIFVGSADAYTEQSLCGTEGYNGSTSTLEEYMETVASMGNEDLEMFEQVKQPAYINHNAYLKNAPAFDKEKDNFKSQADPQVKVSVEGEETYLEIQLEKDMLNIPSEIICTEKLGMVRIPEAPFDGPDGESIVLDSDYNGTKRCGTPAAGPLEGLKEGYNKIKIWG</sequence>
<dbReference type="InterPro" id="IPR052052">
    <property type="entry name" value="Polysaccharide_Lyase_9"/>
</dbReference>
<dbReference type="KEGG" id="byl:A4V09_13700"/>
<evidence type="ECO:0008006" key="9">
    <source>
        <dbReference type="Google" id="ProtNLM"/>
    </source>
</evidence>
<keyword evidence="8" id="KW-1185">Reference proteome</keyword>
<feature type="domain" description="Glycoside hydrolase 120 insertion" evidence="6">
    <location>
        <begin position="81"/>
        <end position="203"/>
    </location>
</feature>